<reference evidence="3" key="1">
    <citation type="submission" date="2020-12" db="EMBL/GenBank/DDBJ databases">
        <authorList>
            <person name="Iha C."/>
        </authorList>
    </citation>
    <scope>NUCLEOTIDE SEQUENCE</scope>
</reference>
<name>A0A8S1J832_9CHLO</name>
<dbReference type="EMBL" id="CAJHUC010002467">
    <property type="protein sequence ID" value="CAD7703862.1"/>
    <property type="molecule type" value="Genomic_DNA"/>
</dbReference>
<dbReference type="OrthoDB" id="843225at2759"/>
<dbReference type="InterPro" id="IPR014729">
    <property type="entry name" value="Rossmann-like_a/b/a_fold"/>
</dbReference>
<keyword evidence="4" id="KW-1185">Reference proteome</keyword>
<accession>A0A8S1J832</accession>
<dbReference type="AlphaFoldDB" id="A0A8S1J832"/>
<sequence length="564" mass="61572">MRSRKIALCVGVWSSRENHYAWTFTKKRLLQDQQRPSHEDQLLIVHVKKAKDPCQWRVGGPALPDVTSALQELRNSCTVVELEGDPVTELLKFAQDREIHIMILGSKGRSRVKRTVSKGTTVRVVQQAPCACVVVGPKLSCGEHFRIQAARQPEGIEPMMQFGRRVAIVLNAGPFDPNIVQYAARNVLLAGDRVVLVRCMSKEVLKRSSKQQPEQERDNVREIGRNKLSGAQGVAMAVEVLKGGLKMICNFVESKGIDLVVMAREQKLLVRRSLSGIGSGPPPLSALYHRSPCPCMIVPMECLQYDWSSSSRSSAVSSQRDPLSSSSQSRINAFGRQVATPIASRLRSFGSRQGNLKSLLTSKSGGQLLLGQPPTHQSATIDNALIGRSSGASMDSTQSVLEVIRDEEIELEAIEELDLDQAAELDKGEGMTPRNYEMSPHDKGEGTTPRGYDVSPLACHQGQDQEGGDDGERSLAGVPSGPVPDEMPSESQQASPGPRAEGATPRRRSARPRRMDSSRSEGSLDFSIDPGAMGDVVNALKQQLAKKDEEILLLKEQISKMSTG</sequence>
<dbReference type="Gene3D" id="3.40.50.620">
    <property type="entry name" value="HUPs"/>
    <property type="match status" value="2"/>
</dbReference>
<dbReference type="Proteomes" id="UP000708148">
    <property type="component" value="Unassembled WGS sequence"/>
</dbReference>
<evidence type="ECO:0000256" key="1">
    <source>
        <dbReference type="SAM" id="MobiDB-lite"/>
    </source>
</evidence>
<protein>
    <recommendedName>
        <fullName evidence="2">UspA domain-containing protein</fullName>
    </recommendedName>
</protein>
<organism evidence="3 4">
    <name type="scientific">Ostreobium quekettii</name>
    <dbReference type="NCBI Taxonomy" id="121088"/>
    <lineage>
        <taxon>Eukaryota</taxon>
        <taxon>Viridiplantae</taxon>
        <taxon>Chlorophyta</taxon>
        <taxon>core chlorophytes</taxon>
        <taxon>Ulvophyceae</taxon>
        <taxon>TCBD clade</taxon>
        <taxon>Bryopsidales</taxon>
        <taxon>Ostreobineae</taxon>
        <taxon>Ostreobiaceae</taxon>
        <taxon>Ostreobium</taxon>
    </lineage>
</organism>
<feature type="domain" description="UspA" evidence="2">
    <location>
        <begin position="166"/>
        <end position="299"/>
    </location>
</feature>
<dbReference type="CDD" id="cd00293">
    <property type="entry name" value="USP-like"/>
    <property type="match status" value="1"/>
</dbReference>
<feature type="region of interest" description="Disordered" evidence="1">
    <location>
        <begin position="415"/>
        <end position="532"/>
    </location>
</feature>
<dbReference type="InterPro" id="IPR006016">
    <property type="entry name" value="UspA"/>
</dbReference>
<dbReference type="PANTHER" id="PTHR31964:SF113">
    <property type="entry name" value="USPA DOMAIN-CONTAINING PROTEIN"/>
    <property type="match status" value="1"/>
</dbReference>
<evidence type="ECO:0000313" key="3">
    <source>
        <dbReference type="EMBL" id="CAD7703862.1"/>
    </source>
</evidence>
<evidence type="ECO:0000259" key="2">
    <source>
        <dbReference type="Pfam" id="PF00582"/>
    </source>
</evidence>
<comment type="caution">
    <text evidence="3">The sequence shown here is derived from an EMBL/GenBank/DDBJ whole genome shotgun (WGS) entry which is preliminary data.</text>
</comment>
<dbReference type="PANTHER" id="PTHR31964">
    <property type="entry name" value="ADENINE NUCLEOTIDE ALPHA HYDROLASES-LIKE SUPERFAMILY PROTEIN"/>
    <property type="match status" value="1"/>
</dbReference>
<feature type="domain" description="UspA" evidence="2">
    <location>
        <begin position="50"/>
        <end position="135"/>
    </location>
</feature>
<proteinExistence type="predicted"/>
<evidence type="ECO:0000313" key="4">
    <source>
        <dbReference type="Proteomes" id="UP000708148"/>
    </source>
</evidence>
<dbReference type="Pfam" id="PF00582">
    <property type="entry name" value="Usp"/>
    <property type="match status" value="2"/>
</dbReference>
<dbReference type="SUPFAM" id="SSF52402">
    <property type="entry name" value="Adenine nucleotide alpha hydrolases-like"/>
    <property type="match status" value="2"/>
</dbReference>
<gene>
    <name evidence="3" type="ORF">OSTQU699_LOCUS9219</name>
</gene>